<evidence type="ECO:0000313" key="2">
    <source>
        <dbReference type="EMBL" id="MBO8436837.1"/>
    </source>
</evidence>
<accession>A0A9D9H6D5</accession>
<comment type="caution">
    <text evidence="2">The sequence shown here is derived from an EMBL/GenBank/DDBJ whole genome shotgun (WGS) entry which is preliminary data.</text>
</comment>
<feature type="domain" description="DUF83" evidence="1">
    <location>
        <begin position="15"/>
        <end position="143"/>
    </location>
</feature>
<dbReference type="InterPro" id="IPR022765">
    <property type="entry name" value="Dna2/Cas4_DUF83"/>
</dbReference>
<gene>
    <name evidence="2" type="ORF">IAA97_07665</name>
</gene>
<evidence type="ECO:0000313" key="3">
    <source>
        <dbReference type="Proteomes" id="UP000823615"/>
    </source>
</evidence>
<dbReference type="EMBL" id="JADIMT010000091">
    <property type="protein sequence ID" value="MBO8436837.1"/>
    <property type="molecule type" value="Genomic_DNA"/>
</dbReference>
<feature type="non-terminal residue" evidence="2">
    <location>
        <position position="146"/>
    </location>
</feature>
<dbReference type="InterPro" id="IPR011604">
    <property type="entry name" value="PDDEXK-like_dom_sf"/>
</dbReference>
<proteinExistence type="predicted"/>
<name>A0A9D9H6D5_9SPIO</name>
<reference evidence="2" key="2">
    <citation type="journal article" date="2021" name="PeerJ">
        <title>Extensive microbial diversity within the chicken gut microbiome revealed by metagenomics and culture.</title>
        <authorList>
            <person name="Gilroy R."/>
            <person name="Ravi A."/>
            <person name="Getino M."/>
            <person name="Pursley I."/>
            <person name="Horton D.L."/>
            <person name="Alikhan N.F."/>
            <person name="Baker D."/>
            <person name="Gharbi K."/>
            <person name="Hall N."/>
            <person name="Watson M."/>
            <person name="Adriaenssens E.M."/>
            <person name="Foster-Nyarko E."/>
            <person name="Jarju S."/>
            <person name="Secka A."/>
            <person name="Antonio M."/>
            <person name="Oren A."/>
            <person name="Chaudhuri R.R."/>
            <person name="La Ragione R."/>
            <person name="Hildebrand F."/>
            <person name="Pallen M.J."/>
        </authorList>
    </citation>
    <scope>NUCLEOTIDE SEQUENCE</scope>
    <source>
        <strain evidence="2">7293</strain>
    </source>
</reference>
<dbReference type="AlphaFoldDB" id="A0A9D9H6D5"/>
<organism evidence="2 3">
    <name type="scientific">Candidatus Ornithospirochaeta stercoripullorum</name>
    <dbReference type="NCBI Taxonomy" id="2840899"/>
    <lineage>
        <taxon>Bacteria</taxon>
        <taxon>Pseudomonadati</taxon>
        <taxon>Spirochaetota</taxon>
        <taxon>Spirochaetia</taxon>
        <taxon>Spirochaetales</taxon>
        <taxon>Spirochaetaceae</taxon>
        <taxon>Spirochaetaceae incertae sedis</taxon>
        <taxon>Candidatus Ornithospirochaeta</taxon>
    </lineage>
</organism>
<dbReference type="Gene3D" id="3.90.320.10">
    <property type="match status" value="1"/>
</dbReference>
<evidence type="ECO:0000259" key="1">
    <source>
        <dbReference type="Pfam" id="PF01930"/>
    </source>
</evidence>
<dbReference type="Pfam" id="PF01930">
    <property type="entry name" value="Cas_Cas4"/>
    <property type="match status" value="1"/>
</dbReference>
<reference evidence="2" key="1">
    <citation type="submission" date="2020-10" db="EMBL/GenBank/DDBJ databases">
        <authorList>
            <person name="Gilroy R."/>
        </authorList>
    </citation>
    <scope>NUCLEOTIDE SEQUENCE</scope>
    <source>
        <strain evidence="2">7293</strain>
    </source>
</reference>
<protein>
    <submittedName>
        <fullName evidence="2">Dna2/Cas4 domain-containing protein</fullName>
    </submittedName>
</protein>
<sequence length="146" mass="17132">MKDLGEPDDYLLMSGIQHYCFCRRQWALIHIEQQWHDNWRTVEGEIIHQRAHDEEIHESRSNKFVLRGLRVSSSVLRLSGICDVVEFYQRNDGISIPGHSGKWEIIPVEYKRGIERADKADHVQLCAESIALEEMFSAEIRFGFIY</sequence>
<dbReference type="Proteomes" id="UP000823615">
    <property type="component" value="Unassembled WGS sequence"/>
</dbReference>